<accession>A0A8S0X2V2</accession>
<organism evidence="1 2">
    <name type="scientific">Candidatus Methylobacter favarea</name>
    <dbReference type="NCBI Taxonomy" id="2707345"/>
    <lineage>
        <taxon>Bacteria</taxon>
        <taxon>Pseudomonadati</taxon>
        <taxon>Pseudomonadota</taxon>
        <taxon>Gammaproteobacteria</taxon>
        <taxon>Methylococcales</taxon>
        <taxon>Methylococcaceae</taxon>
        <taxon>Methylobacter</taxon>
    </lineage>
</organism>
<dbReference type="RefSeq" id="WP_246247054.1">
    <property type="nucleotide sequence ID" value="NZ_CADCXN010000092.1"/>
</dbReference>
<dbReference type="Proteomes" id="UP000494216">
    <property type="component" value="Unassembled WGS sequence"/>
</dbReference>
<dbReference type="AlphaFoldDB" id="A0A8S0X2V2"/>
<comment type="caution">
    <text evidence="1">The sequence shown here is derived from an EMBL/GenBank/DDBJ whole genome shotgun (WGS) entry which is preliminary data.</text>
</comment>
<evidence type="ECO:0000313" key="2">
    <source>
        <dbReference type="Proteomes" id="UP000494216"/>
    </source>
</evidence>
<sequence length="62" mass="6960">MQTVDRFANIRLMRNTRPISWLKAARKGLEEFSEAVQSDILDALTICRRGRQIGQGEAVQGG</sequence>
<reference evidence="1 2" key="1">
    <citation type="submission" date="2020-02" db="EMBL/GenBank/DDBJ databases">
        <authorList>
            <person name="Hogendoorn C."/>
        </authorList>
    </citation>
    <scope>NUCLEOTIDE SEQUENCE [LARGE SCALE GENOMIC DNA]</scope>
    <source>
        <strain evidence="1">METHB21</strain>
    </source>
</reference>
<evidence type="ECO:0000313" key="1">
    <source>
        <dbReference type="EMBL" id="CAA9892224.1"/>
    </source>
</evidence>
<keyword evidence="2" id="KW-1185">Reference proteome</keyword>
<dbReference type="EMBL" id="CADCXN010000092">
    <property type="protein sequence ID" value="CAA9892224.1"/>
    <property type="molecule type" value="Genomic_DNA"/>
</dbReference>
<name>A0A8S0X2V2_9GAMM</name>
<protein>
    <submittedName>
        <fullName evidence="1">Phage-related protein</fullName>
    </submittedName>
</protein>
<gene>
    <name evidence="1" type="ORF">METHB2_600019</name>
</gene>
<proteinExistence type="predicted"/>